<gene>
    <name evidence="1" type="ORF">P4R38_11415</name>
</gene>
<protein>
    <submittedName>
        <fullName evidence="1">Uncharacterized protein</fullName>
    </submittedName>
</protein>
<organism evidence="1 2">
    <name type="scientific">Luteipulveratus flavus</name>
    <dbReference type="NCBI Taxonomy" id="3031728"/>
    <lineage>
        <taxon>Bacteria</taxon>
        <taxon>Bacillati</taxon>
        <taxon>Actinomycetota</taxon>
        <taxon>Actinomycetes</taxon>
        <taxon>Micrococcales</taxon>
        <taxon>Dermacoccaceae</taxon>
        <taxon>Luteipulveratus</taxon>
    </lineage>
</organism>
<comment type="caution">
    <text evidence="1">The sequence shown here is derived from an EMBL/GenBank/DDBJ whole genome shotgun (WGS) entry which is preliminary data.</text>
</comment>
<evidence type="ECO:0000313" key="1">
    <source>
        <dbReference type="EMBL" id="MDF8264854.1"/>
    </source>
</evidence>
<sequence length="121" mass="13659">MTVTRFQDLPLADRDREWDGDAAEKRVRAWADAEDGPTARYRDAHVWYDGDHPDNFTAYKLLIADVVDGRLQAVPHGIMAAAGVVQGARGGVDIPAGDADRVRNHLRRYYEKMHDDAPWED</sequence>
<name>A0ABT6C7D9_9MICO</name>
<proteinExistence type="predicted"/>
<evidence type="ECO:0000313" key="2">
    <source>
        <dbReference type="Proteomes" id="UP001528912"/>
    </source>
</evidence>
<dbReference type="Proteomes" id="UP001528912">
    <property type="component" value="Unassembled WGS sequence"/>
</dbReference>
<dbReference type="EMBL" id="JAROAV010000028">
    <property type="protein sequence ID" value="MDF8264854.1"/>
    <property type="molecule type" value="Genomic_DNA"/>
</dbReference>
<reference evidence="1 2" key="1">
    <citation type="submission" date="2023-03" db="EMBL/GenBank/DDBJ databases">
        <title>YIM 133296 draft genome.</title>
        <authorList>
            <person name="Xiong L."/>
        </authorList>
    </citation>
    <scope>NUCLEOTIDE SEQUENCE [LARGE SCALE GENOMIC DNA]</scope>
    <source>
        <strain evidence="1 2">YIM 133296</strain>
    </source>
</reference>
<dbReference type="RefSeq" id="WP_275238223.1">
    <property type="nucleotide sequence ID" value="NZ_JARFJC010000022.1"/>
</dbReference>
<accession>A0ABT6C7D9</accession>
<keyword evidence="2" id="KW-1185">Reference proteome</keyword>